<keyword evidence="1" id="KW-1133">Transmembrane helix</keyword>
<dbReference type="STRING" id="887929.HMP0721_0181"/>
<dbReference type="HOGENOM" id="CLU_2882462_0_0_9"/>
<feature type="transmembrane region" description="Helical" evidence="1">
    <location>
        <begin position="39"/>
        <end position="60"/>
    </location>
</feature>
<gene>
    <name evidence="2" type="ORF">HMP0721_0181</name>
</gene>
<keyword evidence="1" id="KW-0472">Membrane</keyword>
<dbReference type="AlphaFoldDB" id="E6MDU8"/>
<comment type="caution">
    <text evidence="2">The sequence shown here is derived from an EMBL/GenBank/DDBJ whole genome shotgun (WGS) entry which is preliminary data.</text>
</comment>
<dbReference type="EMBL" id="AEQN01000005">
    <property type="protein sequence ID" value="EFV02707.1"/>
    <property type="molecule type" value="Genomic_DNA"/>
</dbReference>
<dbReference type="OrthoDB" id="2310602at2"/>
<keyword evidence="1" id="KW-0812">Transmembrane</keyword>
<dbReference type="RefSeq" id="WP_006597598.1">
    <property type="nucleotide sequence ID" value="NZ_GL622359.1"/>
</dbReference>
<accession>E6MDU8</accession>
<dbReference type="Proteomes" id="UP000004754">
    <property type="component" value="Unassembled WGS sequence"/>
</dbReference>
<reference evidence="2 3" key="1">
    <citation type="submission" date="2010-12" db="EMBL/GenBank/DDBJ databases">
        <authorList>
            <person name="Muzny D."/>
            <person name="Qin X."/>
            <person name="Deng J."/>
            <person name="Jiang H."/>
            <person name="Liu Y."/>
            <person name="Qu J."/>
            <person name="Song X.-Z."/>
            <person name="Zhang L."/>
            <person name="Thornton R."/>
            <person name="Coyle M."/>
            <person name="Francisco L."/>
            <person name="Jackson L."/>
            <person name="Javaid M."/>
            <person name="Korchina V."/>
            <person name="Kovar C."/>
            <person name="Mata R."/>
            <person name="Mathew T."/>
            <person name="Ngo R."/>
            <person name="Nguyen L."/>
            <person name="Nguyen N."/>
            <person name="Okwuonu G."/>
            <person name="Ongeri F."/>
            <person name="Pham C."/>
            <person name="Simmons D."/>
            <person name="Wilczek-Boney K."/>
            <person name="Hale W."/>
            <person name="Jakkamsetti A."/>
            <person name="Pham P."/>
            <person name="Ruth R."/>
            <person name="San Lucas F."/>
            <person name="Warren J."/>
            <person name="Zhang J."/>
            <person name="Zhao Z."/>
            <person name="Zhou C."/>
            <person name="Zhu D."/>
            <person name="Lee S."/>
            <person name="Bess C."/>
            <person name="Blankenburg K."/>
            <person name="Forbes L."/>
            <person name="Fu Q."/>
            <person name="Gubbala S."/>
            <person name="Hirani K."/>
            <person name="Jayaseelan J.C."/>
            <person name="Lara F."/>
            <person name="Munidasa M."/>
            <person name="Palculict T."/>
            <person name="Patil S."/>
            <person name="Pu L.-L."/>
            <person name="Saada N."/>
            <person name="Tang L."/>
            <person name="Weissenberger G."/>
            <person name="Zhu Y."/>
            <person name="Hemphill L."/>
            <person name="Shang Y."/>
            <person name="Youmans B."/>
            <person name="Ayvaz T."/>
            <person name="Ross M."/>
            <person name="Santibanez J."/>
            <person name="Aqrawi P."/>
            <person name="Gross S."/>
            <person name="Joshi V."/>
            <person name="Fowler G."/>
            <person name="Nazareth L."/>
            <person name="Reid J."/>
            <person name="Worley K."/>
            <person name="Petrosino J."/>
            <person name="Highlander S."/>
            <person name="Gibbs R."/>
        </authorList>
    </citation>
    <scope>NUCLEOTIDE SEQUENCE [LARGE SCALE GENOMIC DNA]</scope>
    <source>
        <strain evidence="2 3">ATCC 23263</strain>
    </source>
</reference>
<protein>
    <submittedName>
        <fullName evidence="2">Uncharacterized protein</fullName>
    </submittedName>
</protein>
<keyword evidence="3" id="KW-1185">Reference proteome</keyword>
<sequence length="63" mass="7283">MTLSKKGMPVVWPIIAMLMLIWPVGVCLMWYYTNWHRSVKWAITLAFIAVTVARLSSYPITLL</sequence>
<evidence type="ECO:0000256" key="1">
    <source>
        <dbReference type="SAM" id="Phobius"/>
    </source>
</evidence>
<feature type="transmembrane region" description="Helical" evidence="1">
    <location>
        <begin position="12"/>
        <end position="32"/>
    </location>
</feature>
<evidence type="ECO:0000313" key="3">
    <source>
        <dbReference type="Proteomes" id="UP000004754"/>
    </source>
</evidence>
<organism evidence="2 3">
    <name type="scientific">Pseudoramibacter alactolyticus ATCC 23263</name>
    <dbReference type="NCBI Taxonomy" id="887929"/>
    <lineage>
        <taxon>Bacteria</taxon>
        <taxon>Bacillati</taxon>
        <taxon>Bacillota</taxon>
        <taxon>Clostridia</taxon>
        <taxon>Eubacteriales</taxon>
        <taxon>Eubacteriaceae</taxon>
        <taxon>Pseudoramibacter</taxon>
    </lineage>
</organism>
<evidence type="ECO:0000313" key="2">
    <source>
        <dbReference type="EMBL" id="EFV02707.1"/>
    </source>
</evidence>
<proteinExistence type="predicted"/>
<name>E6MDU8_9FIRM</name>